<evidence type="ECO:0000256" key="2">
    <source>
        <dbReference type="ARBA" id="ARBA00022679"/>
    </source>
</evidence>
<dbReference type="SUPFAM" id="SSF52418">
    <property type="entry name" value="Nucleoside phosphorylase/phosphoribosyltransferase catalytic domain"/>
    <property type="match status" value="1"/>
</dbReference>
<evidence type="ECO:0000256" key="5">
    <source>
        <dbReference type="HAMAP-Rule" id="MF_00211"/>
    </source>
</evidence>
<dbReference type="InterPro" id="IPR036320">
    <property type="entry name" value="Glycosyl_Trfase_fam3_N_dom_sf"/>
</dbReference>
<feature type="binding site" evidence="5">
    <location>
        <position position="106"/>
    </location>
    <ligand>
        <name>Mg(2+)</name>
        <dbReference type="ChEBI" id="CHEBI:18420"/>
        <label>1</label>
    </ligand>
</feature>
<dbReference type="Proteomes" id="UP000183915">
    <property type="component" value="Unassembled WGS sequence"/>
</dbReference>
<feature type="binding site" evidence="5">
    <location>
        <position position="94"/>
    </location>
    <ligand>
        <name>5-phospho-alpha-D-ribose 1-diphosphate</name>
        <dbReference type="ChEBI" id="CHEBI:58017"/>
    </ligand>
</feature>
<dbReference type="HAMAP" id="MF_00211">
    <property type="entry name" value="TrpD"/>
    <property type="match status" value="1"/>
</dbReference>
<feature type="binding site" evidence="5">
    <location>
        <position position="242"/>
    </location>
    <ligand>
        <name>Mg(2+)</name>
        <dbReference type="ChEBI" id="CHEBI:18420"/>
        <label>1</label>
    </ligand>
</feature>
<dbReference type="Pfam" id="PF02885">
    <property type="entry name" value="Glycos_trans_3N"/>
    <property type="match status" value="1"/>
</dbReference>
<keyword evidence="3 5" id="KW-0822">Tryptophan biosynthesis</keyword>
<evidence type="ECO:0000313" key="8">
    <source>
        <dbReference type="EMBL" id="SEE53922.1"/>
    </source>
</evidence>
<comment type="subunit">
    <text evidence="5">Homodimer.</text>
</comment>
<comment type="pathway">
    <text evidence="5">Amino-acid biosynthesis; L-tryptophan biosynthesis; L-tryptophan from chorismate: step 2/5.</text>
</comment>
<comment type="caution">
    <text evidence="5">Lacks conserved residue(s) required for the propagation of feature annotation.</text>
</comment>
<evidence type="ECO:0000259" key="6">
    <source>
        <dbReference type="Pfam" id="PF00591"/>
    </source>
</evidence>
<sequence>MSAVQDAKPLPCADYHQVIRQLVEERANLTRLETRHVVEAILNCQFSDLQIAATLVALSRKGETADEIAGAVDAILSRSTPLQTGFDNAVDIGGTGGDRAGTFNISTTAAFVTAAVGVPVVKHGNRSVTSRCGSSDVIAALGVDVEQRSSAQQIRADLAAYNFAFVATASFHRFAPRIGEIRREIGVRSVFNLAGPLVHPAGVKRQLIGVARPTQLELMADTLQRLGREEAFVVHGLDGLDEVSCVGETRVAHVRHGTVETFSLHPRDFGVDACRMQDLVGGDPARNAQLCTAIIEGERGPRSDAVVIAASALLVLSARAGSFLEGAYMAREAIDSGKAYQVFQGFLGQGL</sequence>
<feature type="binding site" evidence="5">
    <location>
        <position position="134"/>
    </location>
    <ligand>
        <name>5-phospho-alpha-D-ribose 1-diphosphate</name>
        <dbReference type="ChEBI" id="CHEBI:58017"/>
    </ligand>
</feature>
<keyword evidence="5" id="KW-0479">Metal-binding</keyword>
<accession>A0ABY0ZD55</accession>
<reference evidence="8 9" key="1">
    <citation type="submission" date="2016-10" db="EMBL/GenBank/DDBJ databases">
        <authorList>
            <person name="Varghese N."/>
            <person name="Submissions S."/>
        </authorList>
    </citation>
    <scope>NUCLEOTIDE SEQUENCE [LARGE SCALE GENOMIC DNA]</scope>
    <source>
        <strain evidence="8 9">BS3780</strain>
    </source>
</reference>
<dbReference type="EC" id="2.4.2.18" evidence="5"/>
<dbReference type="InterPro" id="IPR005940">
    <property type="entry name" value="Anthranilate_Pribosyl_Tfrase"/>
</dbReference>
<feature type="binding site" evidence="5">
    <location>
        <begin position="104"/>
        <end position="107"/>
    </location>
    <ligand>
        <name>5-phospho-alpha-D-ribose 1-diphosphate</name>
        <dbReference type="ChEBI" id="CHEBI:58017"/>
    </ligand>
</feature>
<dbReference type="PANTHER" id="PTHR43285">
    <property type="entry name" value="ANTHRANILATE PHOSPHORIBOSYLTRANSFERASE"/>
    <property type="match status" value="1"/>
</dbReference>
<keyword evidence="5" id="KW-0057">Aromatic amino acid biosynthesis</keyword>
<feature type="binding site" evidence="5">
    <location>
        <position position="125"/>
    </location>
    <ligand>
        <name>anthranilate</name>
        <dbReference type="ChEBI" id="CHEBI:16567"/>
        <label>1</label>
    </ligand>
</feature>
<comment type="cofactor">
    <cofactor evidence="5">
        <name>Mg(2+)</name>
        <dbReference type="ChEBI" id="CHEBI:18420"/>
    </cofactor>
    <text evidence="5">Binds 2 magnesium ions per monomer.</text>
</comment>
<evidence type="ECO:0000259" key="7">
    <source>
        <dbReference type="Pfam" id="PF02885"/>
    </source>
</evidence>
<comment type="similarity">
    <text evidence="5">Belongs to the anthranilate phosphoribosyltransferase family.</text>
</comment>
<keyword evidence="4 5" id="KW-0460">Magnesium</keyword>
<feature type="domain" description="Glycosyl transferase family 3 N-terminal" evidence="7">
    <location>
        <begin position="17"/>
        <end position="78"/>
    </location>
</feature>
<comment type="catalytic activity">
    <reaction evidence="5">
        <text>N-(5-phospho-beta-D-ribosyl)anthranilate + diphosphate = 5-phospho-alpha-D-ribose 1-diphosphate + anthranilate</text>
        <dbReference type="Rhea" id="RHEA:11768"/>
        <dbReference type="ChEBI" id="CHEBI:16567"/>
        <dbReference type="ChEBI" id="CHEBI:18277"/>
        <dbReference type="ChEBI" id="CHEBI:33019"/>
        <dbReference type="ChEBI" id="CHEBI:58017"/>
        <dbReference type="EC" id="2.4.2.18"/>
    </reaction>
</comment>
<dbReference type="InterPro" id="IPR000312">
    <property type="entry name" value="Glycosyl_Trfase_fam3"/>
</dbReference>
<dbReference type="SUPFAM" id="SSF47648">
    <property type="entry name" value="Nucleoside phosphorylase/phosphoribosyltransferase N-terminal domain"/>
    <property type="match status" value="1"/>
</dbReference>
<name>A0ABY0ZD55_9PSED</name>
<feature type="binding site" evidence="5">
    <location>
        <position position="242"/>
    </location>
    <ligand>
        <name>Mg(2+)</name>
        <dbReference type="ChEBI" id="CHEBI:18420"/>
        <label>2</label>
    </ligand>
</feature>
<feature type="binding site" evidence="5">
    <location>
        <position position="102"/>
    </location>
    <ligand>
        <name>5-phospho-alpha-D-ribose 1-diphosphate</name>
        <dbReference type="ChEBI" id="CHEBI:58017"/>
    </ligand>
</feature>
<evidence type="ECO:0000256" key="3">
    <source>
        <dbReference type="ARBA" id="ARBA00022822"/>
    </source>
</evidence>
<keyword evidence="1 5" id="KW-0328">Glycosyltransferase</keyword>
<dbReference type="NCBIfam" id="TIGR01245">
    <property type="entry name" value="trpD"/>
    <property type="match status" value="1"/>
</dbReference>
<keyword evidence="9" id="KW-1185">Reference proteome</keyword>
<keyword evidence="2 5" id="KW-0808">Transferase</keyword>
<evidence type="ECO:0000256" key="4">
    <source>
        <dbReference type="ARBA" id="ARBA00022842"/>
    </source>
</evidence>
<dbReference type="Pfam" id="PF00591">
    <property type="entry name" value="Glycos_transf_3"/>
    <property type="match status" value="1"/>
</dbReference>
<dbReference type="PANTHER" id="PTHR43285:SF2">
    <property type="entry name" value="ANTHRANILATE PHOSPHORIBOSYLTRANSFERASE"/>
    <property type="match status" value="1"/>
</dbReference>
<protein>
    <recommendedName>
        <fullName evidence="5">Anthranilate phosphoribosyltransferase</fullName>
        <ecNumber evidence="5">2.4.2.18</ecNumber>
    </recommendedName>
</protein>
<feature type="binding site" evidence="5">
    <location>
        <position position="94"/>
    </location>
    <ligand>
        <name>anthranilate</name>
        <dbReference type="ChEBI" id="CHEBI:16567"/>
        <label>1</label>
    </ligand>
</feature>
<comment type="function">
    <text evidence="5">Catalyzes the transfer of the phosphoribosyl group of 5-phosphorylribose-1-pyrophosphate (PRPP) to anthranilate to yield N-(5'-phosphoribosyl)-anthranilate (PRA).</text>
</comment>
<comment type="caution">
    <text evidence="8">The sequence shown here is derived from an EMBL/GenBank/DDBJ whole genome shotgun (WGS) entry which is preliminary data.</text>
</comment>
<dbReference type="Gene3D" id="1.20.970.10">
    <property type="entry name" value="Transferase, Pyrimidine Nucleoside Phosphorylase, Chain C"/>
    <property type="match status" value="1"/>
</dbReference>
<dbReference type="InterPro" id="IPR017459">
    <property type="entry name" value="Glycosyl_Trfase_fam3_N_dom"/>
</dbReference>
<feature type="domain" description="Glycosyl transferase family 3" evidence="6">
    <location>
        <begin position="88"/>
        <end position="340"/>
    </location>
</feature>
<keyword evidence="5" id="KW-0028">Amino-acid biosynthesis</keyword>
<feature type="binding site" evidence="5">
    <location>
        <begin position="122"/>
        <end position="130"/>
    </location>
    <ligand>
        <name>5-phospho-alpha-D-ribose 1-diphosphate</name>
        <dbReference type="ChEBI" id="CHEBI:58017"/>
    </ligand>
</feature>
<organism evidence="8 9">
    <name type="scientific">Pseudomonas kilonensis</name>
    <dbReference type="NCBI Taxonomy" id="132476"/>
    <lineage>
        <taxon>Bacteria</taxon>
        <taxon>Pseudomonadati</taxon>
        <taxon>Pseudomonadota</taxon>
        <taxon>Gammaproteobacteria</taxon>
        <taxon>Pseudomonadales</taxon>
        <taxon>Pseudomonadaceae</taxon>
        <taxon>Pseudomonas</taxon>
    </lineage>
</organism>
<gene>
    <name evidence="5" type="primary">trpD</name>
    <name evidence="8" type="ORF">SAMN04490188_4306</name>
</gene>
<proteinExistence type="inferred from homology"/>
<dbReference type="InterPro" id="IPR035902">
    <property type="entry name" value="Nuc_phospho_transferase"/>
</dbReference>
<dbReference type="GO" id="GO:0016757">
    <property type="term" value="F:glycosyltransferase activity"/>
    <property type="evidence" value="ECO:0007669"/>
    <property type="project" value="UniProtKB-KW"/>
</dbReference>
<dbReference type="EMBL" id="FNTT01000002">
    <property type="protein sequence ID" value="SEE53922.1"/>
    <property type="molecule type" value="Genomic_DNA"/>
</dbReference>
<feature type="binding site" evidence="5">
    <location>
        <position position="182"/>
    </location>
    <ligand>
        <name>anthranilate</name>
        <dbReference type="ChEBI" id="CHEBI:16567"/>
        <label>2</label>
    </ligand>
</feature>
<feature type="binding site" evidence="5">
    <location>
        <begin position="97"/>
        <end position="98"/>
    </location>
    <ligand>
        <name>5-phospho-alpha-D-ribose 1-diphosphate</name>
        <dbReference type="ChEBI" id="CHEBI:58017"/>
    </ligand>
</feature>
<dbReference type="RefSeq" id="WP_018608121.1">
    <property type="nucleotide sequence ID" value="NZ_AVFN01000036.1"/>
</dbReference>
<evidence type="ECO:0000313" key="9">
    <source>
        <dbReference type="Proteomes" id="UP000183915"/>
    </source>
</evidence>
<feature type="binding site" evidence="5">
    <location>
        <position position="241"/>
    </location>
    <ligand>
        <name>Mg(2+)</name>
        <dbReference type="ChEBI" id="CHEBI:18420"/>
        <label>2</label>
    </ligand>
</feature>
<evidence type="ECO:0000256" key="1">
    <source>
        <dbReference type="ARBA" id="ARBA00022676"/>
    </source>
</evidence>
<dbReference type="Gene3D" id="3.40.1030.10">
    <property type="entry name" value="Nucleoside phosphorylase/phosphoribosyltransferase catalytic domain"/>
    <property type="match status" value="1"/>
</dbReference>